<feature type="compositionally biased region" description="Basic residues" evidence="2">
    <location>
        <begin position="1"/>
        <end position="10"/>
    </location>
</feature>
<feature type="region of interest" description="Disordered" evidence="2">
    <location>
        <begin position="1"/>
        <end position="48"/>
    </location>
</feature>
<name>A0A1R2D047_9CILI</name>
<dbReference type="EMBL" id="MPUH01000023">
    <property type="protein sequence ID" value="OMJ94637.1"/>
    <property type="molecule type" value="Genomic_DNA"/>
</dbReference>
<evidence type="ECO:0000313" key="4">
    <source>
        <dbReference type="Proteomes" id="UP000187209"/>
    </source>
</evidence>
<feature type="compositionally biased region" description="Basic and acidic residues" evidence="2">
    <location>
        <begin position="24"/>
        <end position="42"/>
    </location>
</feature>
<evidence type="ECO:0000256" key="2">
    <source>
        <dbReference type="SAM" id="MobiDB-lite"/>
    </source>
</evidence>
<organism evidence="3 4">
    <name type="scientific">Stentor coeruleus</name>
    <dbReference type="NCBI Taxonomy" id="5963"/>
    <lineage>
        <taxon>Eukaryota</taxon>
        <taxon>Sar</taxon>
        <taxon>Alveolata</taxon>
        <taxon>Ciliophora</taxon>
        <taxon>Postciliodesmatophora</taxon>
        <taxon>Heterotrichea</taxon>
        <taxon>Heterotrichida</taxon>
        <taxon>Stentoridae</taxon>
        <taxon>Stentor</taxon>
    </lineage>
</organism>
<evidence type="ECO:0000256" key="1">
    <source>
        <dbReference type="SAM" id="Coils"/>
    </source>
</evidence>
<protein>
    <submittedName>
        <fullName evidence="3">Uncharacterized protein</fullName>
    </submittedName>
</protein>
<keyword evidence="4" id="KW-1185">Reference proteome</keyword>
<feature type="coiled-coil region" evidence="1">
    <location>
        <begin position="148"/>
        <end position="175"/>
    </location>
</feature>
<reference evidence="3 4" key="1">
    <citation type="submission" date="2016-11" db="EMBL/GenBank/DDBJ databases">
        <title>The macronuclear genome of Stentor coeruleus: a giant cell with tiny introns.</title>
        <authorList>
            <person name="Slabodnick M."/>
            <person name="Ruby J.G."/>
            <person name="Reiff S.B."/>
            <person name="Swart E.C."/>
            <person name="Gosai S."/>
            <person name="Prabakaran S."/>
            <person name="Witkowska E."/>
            <person name="Larue G.E."/>
            <person name="Fisher S."/>
            <person name="Freeman R.M."/>
            <person name="Gunawardena J."/>
            <person name="Chu W."/>
            <person name="Stover N.A."/>
            <person name="Gregory B.D."/>
            <person name="Nowacki M."/>
            <person name="Derisi J."/>
            <person name="Roy S.W."/>
            <person name="Marshall W.F."/>
            <person name="Sood P."/>
        </authorList>
    </citation>
    <scope>NUCLEOTIDE SEQUENCE [LARGE SCALE GENOMIC DNA]</scope>
    <source>
        <strain evidence="3">WM001</strain>
    </source>
</reference>
<dbReference type="Proteomes" id="UP000187209">
    <property type="component" value="Unassembled WGS sequence"/>
</dbReference>
<sequence>MSKRQSKRSSPHFIIQKKPSHRHVLCERNTKSSDRSLSHEDPTSIPQDLINSQISDYENTNKRSQCSRNSYKSRAAARENIIQIRDSIKEIQFQSVKVSSEMKRIREKFESNSSFRDLSEEPKKDIVDFDVSSIQTNVVKDKNICIEVNELKMQIADLNKRLENDEEKVREKSRENYGLQYTIFSLQSKIEMIKEKHTKSAIKNSQCRLCSIF</sequence>
<keyword evidence="1" id="KW-0175">Coiled coil</keyword>
<dbReference type="AlphaFoldDB" id="A0A1R2D047"/>
<gene>
    <name evidence="3" type="ORF">SteCoe_2128</name>
</gene>
<comment type="caution">
    <text evidence="3">The sequence shown here is derived from an EMBL/GenBank/DDBJ whole genome shotgun (WGS) entry which is preliminary data.</text>
</comment>
<accession>A0A1R2D047</accession>
<evidence type="ECO:0000313" key="3">
    <source>
        <dbReference type="EMBL" id="OMJ94637.1"/>
    </source>
</evidence>
<proteinExistence type="predicted"/>